<proteinExistence type="predicted"/>
<keyword evidence="3" id="KW-0012">Acyltransferase</keyword>
<dbReference type="Pfam" id="PF01019">
    <property type="entry name" value="G_glu_transpept"/>
    <property type="match status" value="1"/>
</dbReference>
<dbReference type="InterPro" id="IPR043138">
    <property type="entry name" value="GGT_lsub"/>
</dbReference>
<dbReference type="AlphaFoldDB" id="A0AAJ6CHB6"/>
<keyword evidence="3" id="KW-0808">Transferase</keyword>
<protein>
    <recommendedName>
        <fullName evidence="3">Glutathione hydrolase</fullName>
        <ecNumber evidence="3">2.3.2.2</ecNumber>
        <ecNumber evidence="3">3.4.19.13</ecNumber>
    </recommendedName>
    <alternativeName>
        <fullName evidence="3">Gamma-glutamyltransferase</fullName>
    </alternativeName>
    <alternativeName>
        <fullName evidence="3">Gamma-glutamyltranspeptidase</fullName>
    </alternativeName>
</protein>
<dbReference type="InterPro" id="IPR043137">
    <property type="entry name" value="GGT_ssub_C"/>
</dbReference>
<dbReference type="EC" id="2.3.2.2" evidence="3"/>
<evidence type="ECO:0000313" key="5">
    <source>
        <dbReference type="EMBL" id="WFD00078.1"/>
    </source>
</evidence>
<feature type="chain" id="PRO_5042589043" description="Glutathione hydrolase" evidence="4">
    <location>
        <begin position="26"/>
        <end position="552"/>
    </location>
</feature>
<keyword evidence="3" id="KW-0378">Hydrolase</keyword>
<comment type="catalytic activity">
    <reaction evidence="3">
        <text>glutathione + H2O = L-cysteinylglycine + L-glutamate</text>
        <dbReference type="Rhea" id="RHEA:28807"/>
        <dbReference type="ChEBI" id="CHEBI:15377"/>
        <dbReference type="ChEBI" id="CHEBI:29985"/>
        <dbReference type="ChEBI" id="CHEBI:57925"/>
        <dbReference type="ChEBI" id="CHEBI:61694"/>
        <dbReference type="EC" id="3.4.19.13"/>
    </reaction>
</comment>
<evidence type="ECO:0000313" key="6">
    <source>
        <dbReference type="Proteomes" id="UP001219567"/>
    </source>
</evidence>
<accession>A0AAJ6CHB6</accession>
<feature type="binding site" evidence="2">
    <location>
        <begin position="413"/>
        <end position="415"/>
    </location>
    <ligand>
        <name>L-glutamate</name>
        <dbReference type="ChEBI" id="CHEBI:29985"/>
    </ligand>
</feature>
<keyword evidence="6" id="KW-1185">Reference proteome</keyword>
<comment type="catalytic activity">
    <reaction evidence="3">
        <text>an S-substituted glutathione + H2O = an S-substituted L-cysteinylglycine + L-glutamate</text>
        <dbReference type="Rhea" id="RHEA:59468"/>
        <dbReference type="ChEBI" id="CHEBI:15377"/>
        <dbReference type="ChEBI" id="CHEBI:29985"/>
        <dbReference type="ChEBI" id="CHEBI:90779"/>
        <dbReference type="ChEBI" id="CHEBI:143103"/>
        <dbReference type="EC" id="3.4.19.13"/>
    </reaction>
</comment>
<feature type="binding site" evidence="2">
    <location>
        <position position="436"/>
    </location>
    <ligand>
        <name>L-glutamate</name>
        <dbReference type="ChEBI" id="CHEBI:29985"/>
    </ligand>
</feature>
<dbReference type="GO" id="GO:0005886">
    <property type="term" value="C:plasma membrane"/>
    <property type="evidence" value="ECO:0007669"/>
    <property type="project" value="TreeGrafter"/>
</dbReference>
<dbReference type="PANTHER" id="PTHR11686">
    <property type="entry name" value="GAMMA GLUTAMYL TRANSPEPTIDASE"/>
    <property type="match status" value="1"/>
</dbReference>
<dbReference type="GO" id="GO:0103068">
    <property type="term" value="F:leukotriene C4 gamma-glutamyl transferase activity"/>
    <property type="evidence" value="ECO:0007669"/>
    <property type="project" value="UniProtKB-EC"/>
</dbReference>
<name>A0AAJ6CHB6_9BASI</name>
<evidence type="ECO:0000256" key="3">
    <source>
        <dbReference type="RuleBase" id="RU368068"/>
    </source>
</evidence>
<dbReference type="Gene3D" id="1.10.246.130">
    <property type="match status" value="1"/>
</dbReference>
<feature type="signal peptide" evidence="4">
    <location>
        <begin position="1"/>
        <end position="25"/>
    </location>
</feature>
<dbReference type="EC" id="3.4.19.13" evidence="3"/>
<dbReference type="Proteomes" id="UP001219567">
    <property type="component" value="Chromosome 4"/>
</dbReference>
<dbReference type="PRINTS" id="PR01210">
    <property type="entry name" value="GGTRANSPTASE"/>
</dbReference>
<keyword evidence="4" id="KW-0732">Signal</keyword>
<dbReference type="Gene3D" id="3.60.20.40">
    <property type="match status" value="1"/>
</dbReference>
<reference evidence="5 6" key="1">
    <citation type="submission" date="2023-03" db="EMBL/GenBank/DDBJ databases">
        <title>Mating type loci evolution in Malassezia.</title>
        <authorList>
            <person name="Coelho M.A."/>
        </authorList>
    </citation>
    <scope>NUCLEOTIDE SEQUENCE [LARGE SCALE GENOMIC DNA]</scope>
    <source>
        <strain evidence="5 6">CBS 9725</strain>
    </source>
</reference>
<dbReference type="GO" id="GO:0036374">
    <property type="term" value="F:glutathione hydrolase activity"/>
    <property type="evidence" value="ECO:0007669"/>
    <property type="project" value="UniProtKB-UniRule"/>
</dbReference>
<evidence type="ECO:0000256" key="4">
    <source>
        <dbReference type="SAM" id="SignalP"/>
    </source>
</evidence>
<evidence type="ECO:0000256" key="1">
    <source>
        <dbReference type="PIRSR" id="PIRSR600101-1"/>
    </source>
</evidence>
<dbReference type="PANTHER" id="PTHR11686:SF62">
    <property type="entry name" value="GLUTATHIONE HYDROLASE"/>
    <property type="match status" value="1"/>
</dbReference>
<feature type="active site" description="Nucleophile" evidence="1">
    <location>
        <position position="395"/>
    </location>
</feature>
<organism evidence="5 6">
    <name type="scientific">Malassezia yamatoensis</name>
    <dbReference type="NCBI Taxonomy" id="253288"/>
    <lineage>
        <taxon>Eukaryota</taxon>
        <taxon>Fungi</taxon>
        <taxon>Dikarya</taxon>
        <taxon>Basidiomycota</taxon>
        <taxon>Ustilaginomycotina</taxon>
        <taxon>Malasseziomycetes</taxon>
        <taxon>Malasseziales</taxon>
        <taxon>Malasseziaceae</taxon>
        <taxon>Malassezia</taxon>
    </lineage>
</organism>
<dbReference type="InterPro" id="IPR000101">
    <property type="entry name" value="GGT_peptidase"/>
</dbReference>
<comment type="pathway">
    <text evidence="3">Sulfur metabolism; glutathione metabolism.</text>
</comment>
<feature type="binding site" evidence="2">
    <location>
        <begin position="464"/>
        <end position="465"/>
    </location>
    <ligand>
        <name>L-glutamate</name>
        <dbReference type="ChEBI" id="CHEBI:29985"/>
    </ligand>
</feature>
<dbReference type="SUPFAM" id="SSF56235">
    <property type="entry name" value="N-terminal nucleophile aminohydrolases (Ntn hydrolases)"/>
    <property type="match status" value="1"/>
</dbReference>
<dbReference type="EMBL" id="CP119946">
    <property type="protein sequence ID" value="WFD00078.1"/>
    <property type="molecule type" value="Genomic_DNA"/>
</dbReference>
<sequence length="552" mass="60901">MHGGIFAYALSVYAWIARWLVSQHAVDVESTDHVPIYMQAPSQGYAPAYPTQGTQGAVTCEVDVCSYVGTYLLSKGGSATDAAIGASACVGVINAFHSGIGGGGFALVKTKNSEPIMVDYRETAPDAAFREMFVNGTAEQMIHGGLSVSVPGEIRGWQAMHELYGQLPWAELIAPAVVIARRGFRMPRQLSIALDLLGKKLCDAPYLGQEYCVEGQPKKQGELIRKPRLADTLEQVMRYGADTFYKGAIAQRTAATVQEQGGILTVEDLNKYKVLFREAQSIEYRDRFRVWSTTAPSSGAVVLSALRTLENYPEREYKDTHILDTHRAIEAAKFAYGERTRYSDPAFLANVSEYEQDDISAHAGEIRRKKISDFRTFPTSYYNPSYEDSAHDHGTSHINAVDADGMAVSITTTVNLWWGSLVQTPDGILMNDDMDDFSTPGTPNKFGYKPSPSNYIQPRKRPLSSMSPIIIESMPNNHTVLLAGSAGGSRIITANLQMAYSYVSSHGHVDMQQVLARPRWHHQLMPNVTFFEYAIPEVPEMQGYDNGYVAKS</sequence>
<dbReference type="InterPro" id="IPR029055">
    <property type="entry name" value="Ntn_hydrolases_N"/>
</dbReference>
<gene>
    <name evidence="5" type="ORF">MYAM1_002824</name>
</gene>
<comment type="catalytic activity">
    <reaction evidence="3">
        <text>an N-terminal (5-L-glutamyl)-[peptide] + an alpha-amino acid = 5-L-glutamyl amino acid + an N-terminal L-alpha-aminoacyl-[peptide]</text>
        <dbReference type="Rhea" id="RHEA:23904"/>
        <dbReference type="Rhea" id="RHEA-COMP:9780"/>
        <dbReference type="Rhea" id="RHEA-COMP:9795"/>
        <dbReference type="ChEBI" id="CHEBI:77644"/>
        <dbReference type="ChEBI" id="CHEBI:78597"/>
        <dbReference type="ChEBI" id="CHEBI:78599"/>
        <dbReference type="ChEBI" id="CHEBI:78608"/>
        <dbReference type="EC" id="2.3.2.2"/>
    </reaction>
</comment>
<comment type="function">
    <text evidence="3">Cleaves the gamma-glutamyl peptide bond of glutathione and glutathione conjugates.</text>
</comment>
<feature type="binding site" evidence="2">
    <location>
        <position position="121"/>
    </location>
    <ligand>
        <name>L-glutamate</name>
        <dbReference type="ChEBI" id="CHEBI:29985"/>
    </ligand>
</feature>
<dbReference type="GO" id="GO:0006751">
    <property type="term" value="P:glutathione catabolic process"/>
    <property type="evidence" value="ECO:0007669"/>
    <property type="project" value="UniProtKB-UniRule"/>
</dbReference>
<feature type="binding site" evidence="2">
    <location>
        <position position="488"/>
    </location>
    <ligand>
        <name>L-glutamate</name>
        <dbReference type="ChEBI" id="CHEBI:29985"/>
    </ligand>
</feature>
<evidence type="ECO:0000256" key="2">
    <source>
        <dbReference type="PIRSR" id="PIRSR600101-2"/>
    </source>
</evidence>